<evidence type="ECO:0000313" key="2">
    <source>
        <dbReference type="Proteomes" id="UP001519273"/>
    </source>
</evidence>
<accession>A0ABS4H857</accession>
<gene>
    <name evidence="1" type="ORF">J2Z20_003608</name>
</gene>
<dbReference type="RefSeq" id="WP_209853378.1">
    <property type="nucleotide sequence ID" value="NZ_CBCRVE010000026.1"/>
</dbReference>
<keyword evidence="2" id="KW-1185">Reference proteome</keyword>
<organism evidence="1 2">
    <name type="scientific">Paenibacillus sediminis</name>
    <dbReference type="NCBI Taxonomy" id="664909"/>
    <lineage>
        <taxon>Bacteria</taxon>
        <taxon>Bacillati</taxon>
        <taxon>Bacillota</taxon>
        <taxon>Bacilli</taxon>
        <taxon>Bacillales</taxon>
        <taxon>Paenibacillaceae</taxon>
        <taxon>Paenibacillus</taxon>
    </lineage>
</organism>
<dbReference type="Gene3D" id="2.40.30.10">
    <property type="entry name" value="Translation factors"/>
    <property type="match status" value="1"/>
</dbReference>
<proteinExistence type="predicted"/>
<dbReference type="Proteomes" id="UP001519273">
    <property type="component" value="Unassembled WGS sequence"/>
</dbReference>
<comment type="caution">
    <text evidence="1">The sequence shown here is derived from an EMBL/GenBank/DDBJ whole genome shotgun (WGS) entry which is preliminary data.</text>
</comment>
<protein>
    <submittedName>
        <fullName evidence="1">Uncharacterized protein</fullName>
    </submittedName>
</protein>
<reference evidence="1 2" key="1">
    <citation type="submission" date="2021-03" db="EMBL/GenBank/DDBJ databases">
        <title>Genomic Encyclopedia of Type Strains, Phase IV (KMG-IV): sequencing the most valuable type-strain genomes for metagenomic binning, comparative biology and taxonomic classification.</title>
        <authorList>
            <person name="Goeker M."/>
        </authorList>
    </citation>
    <scope>NUCLEOTIDE SEQUENCE [LARGE SCALE GENOMIC DNA]</scope>
    <source>
        <strain evidence="1 2">DSM 23491</strain>
    </source>
</reference>
<evidence type="ECO:0000313" key="1">
    <source>
        <dbReference type="EMBL" id="MBP1938666.1"/>
    </source>
</evidence>
<name>A0ABS4H857_9BACL</name>
<dbReference type="EMBL" id="JAGGKP010000021">
    <property type="protein sequence ID" value="MBP1938666.1"/>
    <property type="molecule type" value="Genomic_DNA"/>
</dbReference>
<sequence>MWIPYETRRNYPTDFVVRYRFFAAEEGGRKHLPFQGYRGDFAIEDDFKGSNIDLRMIHPEFEDELGNIITDTTIQVPKSGRARMWVLFEESRPRHRNTLKVGMKGYFMEGPKKVGEAEIIEIIGLNSNPIKE</sequence>